<dbReference type="Gene3D" id="6.10.340.10">
    <property type="match status" value="1"/>
</dbReference>
<dbReference type="PANTHER" id="PTHR32089">
    <property type="entry name" value="METHYL-ACCEPTING CHEMOTAXIS PROTEIN MCPB"/>
    <property type="match status" value="1"/>
</dbReference>
<evidence type="ECO:0000259" key="6">
    <source>
        <dbReference type="PROSITE" id="PS50111"/>
    </source>
</evidence>
<dbReference type="PROSITE" id="PS50885">
    <property type="entry name" value="HAMP"/>
    <property type="match status" value="1"/>
</dbReference>
<evidence type="ECO:0000256" key="4">
    <source>
        <dbReference type="SAM" id="MobiDB-lite"/>
    </source>
</evidence>
<feature type="domain" description="Methyl-accepting transducer" evidence="6">
    <location>
        <begin position="381"/>
        <end position="617"/>
    </location>
</feature>
<reference evidence="8 9" key="1">
    <citation type="submission" date="2024-03" db="EMBL/GenBank/DDBJ databases">
        <title>Phenotype and Genome Characterization of a Sulfate-Reducing Bacterium Pseudodesulfovibrio sp. strain 5S69, isolated from Petroleum Reservoir in Tatarstan (Russia).</title>
        <authorList>
            <person name="Bidzhieva S.K."/>
            <person name="Kadnikov V."/>
            <person name="Tourova T.P."/>
            <person name="Samigullina S.R."/>
            <person name="Sokolova D.S."/>
            <person name="Poltaraus A.B."/>
            <person name="Avtukh A.N."/>
            <person name="Tereshina V.M."/>
            <person name="Mardanov A.V."/>
            <person name="Nazina T.N."/>
        </authorList>
    </citation>
    <scope>NUCLEOTIDE SEQUENCE [LARGE SCALE GENOMIC DNA]</scope>
    <source>
        <strain evidence="8 9">5S69</strain>
    </source>
</reference>
<dbReference type="InterPro" id="IPR032255">
    <property type="entry name" value="HBM"/>
</dbReference>
<keyword evidence="5" id="KW-1133">Transmembrane helix</keyword>
<feature type="compositionally biased region" description="Basic and acidic residues" evidence="4">
    <location>
        <begin position="652"/>
        <end position="675"/>
    </location>
</feature>
<dbReference type="Proteomes" id="UP001385389">
    <property type="component" value="Chromosome"/>
</dbReference>
<evidence type="ECO:0000313" key="9">
    <source>
        <dbReference type="Proteomes" id="UP001385389"/>
    </source>
</evidence>
<dbReference type="PROSITE" id="PS50111">
    <property type="entry name" value="CHEMOTAXIS_TRANSDUC_2"/>
    <property type="match status" value="1"/>
</dbReference>
<accession>A0ABZ2ITB5</accession>
<proteinExistence type="inferred from homology"/>
<dbReference type="CDD" id="cd11386">
    <property type="entry name" value="MCP_signal"/>
    <property type="match status" value="1"/>
</dbReference>
<feature type="region of interest" description="Disordered" evidence="4">
    <location>
        <begin position="651"/>
        <end position="675"/>
    </location>
</feature>
<dbReference type="Pfam" id="PF00015">
    <property type="entry name" value="MCPsignal"/>
    <property type="match status" value="1"/>
</dbReference>
<dbReference type="InterPro" id="IPR003660">
    <property type="entry name" value="HAMP_dom"/>
</dbReference>
<evidence type="ECO:0000256" key="3">
    <source>
        <dbReference type="PROSITE-ProRule" id="PRU00284"/>
    </source>
</evidence>
<dbReference type="SMART" id="SM00283">
    <property type="entry name" value="MA"/>
    <property type="match status" value="1"/>
</dbReference>
<evidence type="ECO:0000256" key="1">
    <source>
        <dbReference type="ARBA" id="ARBA00023224"/>
    </source>
</evidence>
<dbReference type="InterPro" id="IPR004089">
    <property type="entry name" value="MCPsignal_dom"/>
</dbReference>
<keyword evidence="9" id="KW-1185">Reference proteome</keyword>
<dbReference type="SMART" id="SM01358">
    <property type="entry name" value="HBM"/>
    <property type="match status" value="1"/>
</dbReference>
<dbReference type="SMART" id="SM00304">
    <property type="entry name" value="HAMP"/>
    <property type="match status" value="1"/>
</dbReference>
<evidence type="ECO:0000256" key="2">
    <source>
        <dbReference type="ARBA" id="ARBA00029447"/>
    </source>
</evidence>
<dbReference type="RefSeq" id="WP_338667360.1">
    <property type="nucleotide sequence ID" value="NZ_CP146609.1"/>
</dbReference>
<evidence type="ECO:0000313" key="8">
    <source>
        <dbReference type="EMBL" id="WWX21696.1"/>
    </source>
</evidence>
<dbReference type="EMBL" id="CP146609">
    <property type="protein sequence ID" value="WWX21696.1"/>
    <property type="molecule type" value="Genomic_DNA"/>
</dbReference>
<feature type="transmembrane region" description="Helical" evidence="5">
    <location>
        <begin position="260"/>
        <end position="280"/>
    </location>
</feature>
<keyword evidence="5" id="KW-0472">Membrane</keyword>
<dbReference type="SUPFAM" id="SSF58104">
    <property type="entry name" value="Methyl-accepting chemotaxis protein (MCP) signaling domain"/>
    <property type="match status" value="1"/>
</dbReference>
<comment type="similarity">
    <text evidence="2">Belongs to the methyl-accepting chemotaxis (MCP) protein family.</text>
</comment>
<gene>
    <name evidence="8" type="ORF">V8V93_14765</name>
</gene>
<evidence type="ECO:0000256" key="5">
    <source>
        <dbReference type="SAM" id="Phobius"/>
    </source>
</evidence>
<name>A0ABZ2ITB5_9BACT</name>
<feature type="domain" description="HAMP" evidence="7">
    <location>
        <begin position="282"/>
        <end position="334"/>
    </location>
</feature>
<dbReference type="PANTHER" id="PTHR32089:SF112">
    <property type="entry name" value="LYSOZYME-LIKE PROTEIN-RELATED"/>
    <property type="match status" value="1"/>
</dbReference>
<organism evidence="8 9">
    <name type="scientific">Pseudodesulfovibrio methanolicus</name>
    <dbReference type="NCBI Taxonomy" id="3126690"/>
    <lineage>
        <taxon>Bacteria</taxon>
        <taxon>Pseudomonadati</taxon>
        <taxon>Thermodesulfobacteriota</taxon>
        <taxon>Desulfovibrionia</taxon>
        <taxon>Desulfovibrionales</taxon>
        <taxon>Desulfovibrionaceae</taxon>
    </lineage>
</organism>
<protein>
    <submittedName>
        <fullName evidence="8">HAMP domain-containing methyl-accepting chemotaxis protein</fullName>
    </submittedName>
</protein>
<keyword evidence="5" id="KW-0812">Transmembrane</keyword>
<sequence length="675" mass="72554">MSIKSKLILIFVSVLLGLAGIFAVNYVGGQYVIKARKLATLAGDGTALFLQARRQEKNFLLRKDEQYTRNALEDADRAGRVLEEIARLKPGLAERCREAQGILKRYEEALDQVNGLYVAMGLTMQQGLRWEFIQAARNMEAEFGKAAMSSEFVIKLLQMRRQEKNYIIRGGDEYVGRVARGAQELRGMLADRFTPEEAAGQLKALQGYLDAFNNYVDKEKRIAAITTGLVEAARSLEPVYAEIADSSAVQSEHDARMIDYFVVGVELAVGAAILLLLLWVMRSINGPLMRLDAFARSVAAGDLDAEPEGAFSAELGALKGVLVDMVANLRAVIGRSREMEEDARTQADAAGRARDEALAQQERVQTLLECMAEAAGRADEVAGKLTSVSLDLKDRTGKIAGSAVTQQERMSESAAAMEEMNATLNEVAMNVSDASNMASEANTEAGQGILVVQRAEKAMSEVAGTVAVLEEGMTRLGTDTESIGQVISVINEIADQTNLLALNAAIEAARAGEAGRGFAVVADEVRKLAEKTMVATKEVEERITAIQAATGRNIRDVKETLSHVAEANGEVGNSVDAFRNIREFSANVADRIEGIAIAARQQSVATEQMSGAVLDVSRLVAGTAEDVQEAASAIAGLAAMAESLQGIIGRLGGDEREPERVPTDQPESRKLGAVQ</sequence>
<dbReference type="Gene3D" id="1.10.287.950">
    <property type="entry name" value="Methyl-accepting chemotaxis protein"/>
    <property type="match status" value="1"/>
</dbReference>
<evidence type="ECO:0000259" key="7">
    <source>
        <dbReference type="PROSITE" id="PS50885"/>
    </source>
</evidence>
<keyword evidence="1 3" id="KW-0807">Transducer</keyword>